<evidence type="ECO:0000313" key="6">
    <source>
        <dbReference type="EMBL" id="VDN25539.1"/>
    </source>
</evidence>
<evidence type="ECO:0000256" key="1">
    <source>
        <dbReference type="ARBA" id="ARBA00022723"/>
    </source>
</evidence>
<reference evidence="6 7" key="2">
    <citation type="submission" date="2018-11" db="EMBL/GenBank/DDBJ databases">
        <authorList>
            <consortium name="Pathogen Informatics"/>
        </authorList>
    </citation>
    <scope>NUCLEOTIDE SEQUENCE [LARGE SCALE GENOMIC DNA]</scope>
</reference>
<dbReference type="SMART" id="SM00356">
    <property type="entry name" value="ZnF_C3H1"/>
    <property type="match status" value="1"/>
</dbReference>
<feature type="domain" description="C3H1-type" evidence="5">
    <location>
        <begin position="12"/>
        <end position="39"/>
    </location>
</feature>
<evidence type="ECO:0000313" key="8">
    <source>
        <dbReference type="WBParaSite" id="GPUH_0001521301-mRNA-1"/>
    </source>
</evidence>
<dbReference type="SUPFAM" id="SSF90229">
    <property type="entry name" value="CCCH zinc finger"/>
    <property type="match status" value="1"/>
</dbReference>
<evidence type="ECO:0000256" key="2">
    <source>
        <dbReference type="ARBA" id="ARBA00022771"/>
    </source>
</evidence>
<dbReference type="Pfam" id="PF00642">
    <property type="entry name" value="zf-CCCH"/>
    <property type="match status" value="1"/>
</dbReference>
<dbReference type="InterPro" id="IPR036855">
    <property type="entry name" value="Znf_CCCH_sf"/>
</dbReference>
<dbReference type="AlphaFoldDB" id="A0A183E2K2"/>
<name>A0A183E2K2_9BILA</name>
<evidence type="ECO:0000313" key="7">
    <source>
        <dbReference type="Proteomes" id="UP000271098"/>
    </source>
</evidence>
<keyword evidence="1 4" id="KW-0479">Metal-binding</keyword>
<dbReference type="WBParaSite" id="GPUH_0001521301-mRNA-1">
    <property type="protein sequence ID" value="GPUH_0001521301-mRNA-1"/>
    <property type="gene ID" value="GPUH_0001521301"/>
</dbReference>
<evidence type="ECO:0000259" key="5">
    <source>
        <dbReference type="PROSITE" id="PS50103"/>
    </source>
</evidence>
<gene>
    <name evidence="6" type="ORF">GPUH_LOCUS15194</name>
</gene>
<dbReference type="Proteomes" id="UP000271098">
    <property type="component" value="Unassembled WGS sequence"/>
</dbReference>
<dbReference type="Gene3D" id="4.10.1000.10">
    <property type="entry name" value="Zinc finger, CCCH-type"/>
    <property type="match status" value="1"/>
</dbReference>
<accession>A0A183E2K2</accession>
<feature type="zinc finger region" description="C3H1-type" evidence="4">
    <location>
        <begin position="12"/>
        <end position="39"/>
    </location>
</feature>
<dbReference type="PROSITE" id="PS50103">
    <property type="entry name" value="ZF_C3H1"/>
    <property type="match status" value="1"/>
</dbReference>
<protein>
    <submittedName>
        <fullName evidence="8">C3H1-type domain-containing protein</fullName>
    </submittedName>
</protein>
<sequence length="133" mass="14312">MATFPESQQEQQQSMSLCKFYARGACRNGARCPFAHVAIDRSTDASPYQDTTATAAGHAKIQLPCGTLTITLSLDGIGEKRVVTAAPGVDSQTHTKLTSHTNNKVTALASVAFIRLTMLYSSAQHFPVIFCAY</sequence>
<dbReference type="OrthoDB" id="273070at2759"/>
<evidence type="ECO:0000256" key="4">
    <source>
        <dbReference type="PROSITE-ProRule" id="PRU00723"/>
    </source>
</evidence>
<keyword evidence="2 4" id="KW-0863">Zinc-finger</keyword>
<evidence type="ECO:0000256" key="3">
    <source>
        <dbReference type="ARBA" id="ARBA00022833"/>
    </source>
</evidence>
<dbReference type="InterPro" id="IPR000571">
    <property type="entry name" value="Znf_CCCH"/>
</dbReference>
<reference evidence="8" key="1">
    <citation type="submission" date="2016-06" db="UniProtKB">
        <authorList>
            <consortium name="WormBaseParasite"/>
        </authorList>
    </citation>
    <scope>IDENTIFICATION</scope>
</reference>
<keyword evidence="3 4" id="KW-0862">Zinc</keyword>
<proteinExistence type="predicted"/>
<organism evidence="8">
    <name type="scientific">Gongylonema pulchrum</name>
    <dbReference type="NCBI Taxonomy" id="637853"/>
    <lineage>
        <taxon>Eukaryota</taxon>
        <taxon>Metazoa</taxon>
        <taxon>Ecdysozoa</taxon>
        <taxon>Nematoda</taxon>
        <taxon>Chromadorea</taxon>
        <taxon>Rhabditida</taxon>
        <taxon>Spirurina</taxon>
        <taxon>Spiruromorpha</taxon>
        <taxon>Spiruroidea</taxon>
        <taxon>Gongylonematidae</taxon>
        <taxon>Gongylonema</taxon>
    </lineage>
</organism>
<dbReference type="GO" id="GO:0008270">
    <property type="term" value="F:zinc ion binding"/>
    <property type="evidence" value="ECO:0007669"/>
    <property type="project" value="UniProtKB-KW"/>
</dbReference>
<dbReference type="EMBL" id="UYRT01082138">
    <property type="protein sequence ID" value="VDN25539.1"/>
    <property type="molecule type" value="Genomic_DNA"/>
</dbReference>
<keyword evidence="7" id="KW-1185">Reference proteome</keyword>